<organism evidence="2">
    <name type="scientific">Panicum hallii</name>
    <dbReference type="NCBI Taxonomy" id="206008"/>
    <lineage>
        <taxon>Eukaryota</taxon>
        <taxon>Viridiplantae</taxon>
        <taxon>Streptophyta</taxon>
        <taxon>Embryophyta</taxon>
        <taxon>Tracheophyta</taxon>
        <taxon>Spermatophyta</taxon>
        <taxon>Magnoliopsida</taxon>
        <taxon>Liliopsida</taxon>
        <taxon>Poales</taxon>
        <taxon>Poaceae</taxon>
        <taxon>PACMAD clade</taxon>
        <taxon>Panicoideae</taxon>
        <taxon>Panicodae</taxon>
        <taxon>Paniceae</taxon>
        <taxon>Panicinae</taxon>
        <taxon>Panicum</taxon>
        <taxon>Panicum sect. Panicum</taxon>
    </lineage>
</organism>
<evidence type="ECO:0000256" key="1">
    <source>
        <dbReference type="SAM" id="MobiDB-lite"/>
    </source>
</evidence>
<feature type="compositionally biased region" description="Basic residues" evidence="1">
    <location>
        <begin position="81"/>
        <end position="98"/>
    </location>
</feature>
<protein>
    <submittedName>
        <fullName evidence="2">Uncharacterized protein</fullName>
    </submittedName>
</protein>
<name>A0A2T8KJC6_9POAL</name>
<dbReference type="Proteomes" id="UP000243499">
    <property type="component" value="Chromosome 3"/>
</dbReference>
<proteinExistence type="predicted"/>
<feature type="compositionally biased region" description="Low complexity" evidence="1">
    <location>
        <begin position="66"/>
        <end position="79"/>
    </location>
</feature>
<gene>
    <name evidence="2" type="ORF">PAHAL_3G261700</name>
</gene>
<evidence type="ECO:0000313" key="2">
    <source>
        <dbReference type="EMBL" id="PVH62295.1"/>
    </source>
</evidence>
<accession>A0A2T8KJC6</accession>
<dbReference type="Gramene" id="PVH62295">
    <property type="protein sequence ID" value="PVH62295"/>
    <property type="gene ID" value="PAHAL_3G261700"/>
</dbReference>
<reference evidence="2" key="1">
    <citation type="submission" date="2018-04" db="EMBL/GenBank/DDBJ databases">
        <title>WGS assembly of Panicum hallii.</title>
        <authorList>
            <person name="Lovell J."/>
            <person name="Jenkins J."/>
            <person name="Lowry D."/>
            <person name="Mamidi S."/>
            <person name="Sreedasyam A."/>
            <person name="Weng X."/>
            <person name="Barry K."/>
            <person name="Bonette J."/>
            <person name="Campitelli B."/>
            <person name="Daum C."/>
            <person name="Gordon S."/>
            <person name="Gould B."/>
            <person name="Lipzen A."/>
            <person name="Macqueen A."/>
            <person name="Palacio-Mejia J."/>
            <person name="Plott C."/>
            <person name="Shakirov E."/>
            <person name="Shu S."/>
            <person name="Yoshinaga Y."/>
            <person name="Zane M."/>
            <person name="Rokhsar D."/>
            <person name="Grimwood J."/>
            <person name="Schmutz J."/>
            <person name="Juenger T."/>
        </authorList>
    </citation>
    <scope>NUCLEOTIDE SEQUENCE [LARGE SCALE GENOMIC DNA]</scope>
    <source>
        <strain evidence="2">FIL2</strain>
    </source>
</reference>
<dbReference type="AlphaFoldDB" id="A0A2T8KJC6"/>
<sequence>MSHSRCRAIPAGWRTARPPPADGSRTWRTARPSRSWIPGPRPACRWRPSAGRGRRPGCRPCPPGADPAAACRGTTTGGRKPPPRRQRYRPRPRRRRAWGARACLGGSSGTRRRRARCGGSRPWSSSGGSPCRSSGAG</sequence>
<dbReference type="EMBL" id="CM008048">
    <property type="protein sequence ID" value="PVH62295.1"/>
    <property type="molecule type" value="Genomic_DNA"/>
</dbReference>
<feature type="region of interest" description="Disordered" evidence="1">
    <location>
        <begin position="1"/>
        <end position="137"/>
    </location>
</feature>
<feature type="compositionally biased region" description="Low complexity" evidence="1">
    <location>
        <begin position="117"/>
        <end position="137"/>
    </location>
</feature>